<comment type="caution">
    <text evidence="2">The sequence shown here is derived from an EMBL/GenBank/DDBJ whole genome shotgun (WGS) entry which is preliminary data.</text>
</comment>
<accession>A0AA89C0B2</accession>
<sequence length="70" mass="8444">MYKNAQTSHWQQCDPDPLITKYERMEAELEKTKRDLKQQKWAVEKIKDNDSATKFYTGIPTFAIFLWIFK</sequence>
<keyword evidence="1" id="KW-0175">Coiled coil</keyword>
<dbReference type="EMBL" id="VSWD01000007">
    <property type="protein sequence ID" value="KAK3097377.1"/>
    <property type="molecule type" value="Genomic_DNA"/>
</dbReference>
<organism evidence="2 3">
    <name type="scientific">Pinctada imbricata</name>
    <name type="common">Atlantic pearl-oyster</name>
    <name type="synonym">Pinctada martensii</name>
    <dbReference type="NCBI Taxonomy" id="66713"/>
    <lineage>
        <taxon>Eukaryota</taxon>
        <taxon>Metazoa</taxon>
        <taxon>Spiralia</taxon>
        <taxon>Lophotrochozoa</taxon>
        <taxon>Mollusca</taxon>
        <taxon>Bivalvia</taxon>
        <taxon>Autobranchia</taxon>
        <taxon>Pteriomorphia</taxon>
        <taxon>Pterioida</taxon>
        <taxon>Pterioidea</taxon>
        <taxon>Pteriidae</taxon>
        <taxon>Pinctada</taxon>
    </lineage>
</organism>
<evidence type="ECO:0000256" key="1">
    <source>
        <dbReference type="SAM" id="Coils"/>
    </source>
</evidence>
<protein>
    <submittedName>
        <fullName evidence="2">Uncharacterized protein</fullName>
    </submittedName>
</protein>
<proteinExistence type="predicted"/>
<feature type="coiled-coil region" evidence="1">
    <location>
        <begin position="19"/>
        <end position="49"/>
    </location>
</feature>
<keyword evidence="3" id="KW-1185">Reference proteome</keyword>
<dbReference type="Proteomes" id="UP001186944">
    <property type="component" value="Unassembled WGS sequence"/>
</dbReference>
<evidence type="ECO:0000313" key="2">
    <source>
        <dbReference type="EMBL" id="KAK3097377.1"/>
    </source>
</evidence>
<dbReference type="AlphaFoldDB" id="A0AA89C0B2"/>
<evidence type="ECO:0000313" key="3">
    <source>
        <dbReference type="Proteomes" id="UP001186944"/>
    </source>
</evidence>
<gene>
    <name evidence="2" type="ORF">FSP39_009114</name>
</gene>
<name>A0AA89C0B2_PINIB</name>
<reference evidence="2" key="1">
    <citation type="submission" date="2019-08" db="EMBL/GenBank/DDBJ databases">
        <title>The improved chromosome-level genome for the pearl oyster Pinctada fucata martensii using PacBio sequencing and Hi-C.</title>
        <authorList>
            <person name="Zheng Z."/>
        </authorList>
    </citation>
    <scope>NUCLEOTIDE SEQUENCE</scope>
    <source>
        <strain evidence="2">ZZ-2019</strain>
        <tissue evidence="2">Adductor muscle</tissue>
    </source>
</reference>